<protein>
    <submittedName>
        <fullName evidence="4">Uncharacterized protein</fullName>
    </submittedName>
</protein>
<dbReference type="Proteomes" id="UP000069940">
    <property type="component" value="Unassembled WGS sequence"/>
</dbReference>
<keyword evidence="2" id="KW-0547">Nucleotide-binding</keyword>
<keyword evidence="5" id="KW-1185">Reference proteome</keyword>
<proteinExistence type="predicted"/>
<comment type="subcellular location">
    <subcellularLocation>
        <location evidence="1">Cytoplasm</location>
    </subcellularLocation>
</comment>
<accession>A0ABM1YTG6</accession>
<name>A0ABM1YTG6_AEDAL</name>
<evidence type="ECO:0000313" key="4">
    <source>
        <dbReference type="EnsemblMetazoa" id="AALFPA23_011999.P17114"/>
    </source>
</evidence>
<evidence type="ECO:0000256" key="3">
    <source>
        <dbReference type="ARBA" id="ARBA00023134"/>
    </source>
</evidence>
<dbReference type="SUPFAM" id="SSF50465">
    <property type="entry name" value="EF-Tu/eEF-1alpha/eIF2-gamma C-terminal domain"/>
    <property type="match status" value="1"/>
</dbReference>
<reference evidence="4" key="2">
    <citation type="submission" date="2025-05" db="UniProtKB">
        <authorList>
            <consortium name="EnsemblMetazoa"/>
        </authorList>
    </citation>
    <scope>IDENTIFICATION</scope>
    <source>
        <strain evidence="4">Foshan</strain>
    </source>
</reference>
<dbReference type="InterPro" id="IPR009001">
    <property type="entry name" value="Transl_elong_EF1A/Init_IF2_C"/>
</dbReference>
<organism evidence="4 5">
    <name type="scientific">Aedes albopictus</name>
    <name type="common">Asian tiger mosquito</name>
    <name type="synonym">Stegomyia albopicta</name>
    <dbReference type="NCBI Taxonomy" id="7160"/>
    <lineage>
        <taxon>Eukaryota</taxon>
        <taxon>Metazoa</taxon>
        <taxon>Ecdysozoa</taxon>
        <taxon>Arthropoda</taxon>
        <taxon>Hexapoda</taxon>
        <taxon>Insecta</taxon>
        <taxon>Pterygota</taxon>
        <taxon>Neoptera</taxon>
        <taxon>Endopterygota</taxon>
        <taxon>Diptera</taxon>
        <taxon>Nematocera</taxon>
        <taxon>Culicoidea</taxon>
        <taxon>Culicidae</taxon>
        <taxon>Culicinae</taxon>
        <taxon>Aedini</taxon>
        <taxon>Aedes</taxon>
        <taxon>Stegomyia</taxon>
    </lineage>
</organism>
<reference evidence="5" key="1">
    <citation type="journal article" date="2015" name="Proc. Natl. Acad. Sci. U.S.A.">
        <title>Genome sequence of the Asian Tiger mosquito, Aedes albopictus, reveals insights into its biology, genetics, and evolution.</title>
        <authorList>
            <person name="Chen X.G."/>
            <person name="Jiang X."/>
            <person name="Gu J."/>
            <person name="Xu M."/>
            <person name="Wu Y."/>
            <person name="Deng Y."/>
            <person name="Zhang C."/>
            <person name="Bonizzoni M."/>
            <person name="Dermauw W."/>
            <person name="Vontas J."/>
            <person name="Armbruster P."/>
            <person name="Huang X."/>
            <person name="Yang Y."/>
            <person name="Zhang H."/>
            <person name="He W."/>
            <person name="Peng H."/>
            <person name="Liu Y."/>
            <person name="Wu K."/>
            <person name="Chen J."/>
            <person name="Lirakis M."/>
            <person name="Topalis P."/>
            <person name="Van Leeuwen T."/>
            <person name="Hall A.B."/>
            <person name="Jiang X."/>
            <person name="Thorpe C."/>
            <person name="Mueller R.L."/>
            <person name="Sun C."/>
            <person name="Waterhouse R.M."/>
            <person name="Yan G."/>
            <person name="Tu Z.J."/>
            <person name="Fang X."/>
            <person name="James A.A."/>
        </authorList>
    </citation>
    <scope>NUCLEOTIDE SEQUENCE [LARGE SCALE GENOMIC DNA]</scope>
    <source>
        <strain evidence="5">Foshan</strain>
    </source>
</reference>
<dbReference type="GeneID" id="134286005"/>
<keyword evidence="3" id="KW-0342">GTP-binding</keyword>
<dbReference type="PANTHER" id="PTHR44830:SF1">
    <property type="entry name" value="TR-TYPE G DOMAIN-CONTAINING PROTEIN"/>
    <property type="match status" value="1"/>
</dbReference>
<dbReference type="EnsemblMetazoa" id="AALFPA23_011999.R17114">
    <property type="protein sequence ID" value="AALFPA23_011999.P17114"/>
    <property type="gene ID" value="AALFPA23_011999"/>
</dbReference>
<dbReference type="RefSeq" id="XP_062703550.1">
    <property type="nucleotide sequence ID" value="XM_062847566.1"/>
</dbReference>
<dbReference type="PANTHER" id="PTHR44830">
    <property type="entry name" value="ELONGATION FACTOR 1 ALPHA"/>
    <property type="match status" value="1"/>
</dbReference>
<sequence length="152" mass="16859">MPVVFAQLNSTSSIKSAETHHEALQVTVLEDLNLISVNNITDDFKDNPPKESVGFTSRVIVLDHPGQIDNKYTEEVDCHFTFIATKIAQTKKLLSHQSVQDAPPGVGRAILDRKQTAAANSTNSMNFMDATSDRLLDKYVRRAQTSSKPKFL</sequence>
<evidence type="ECO:0000256" key="2">
    <source>
        <dbReference type="ARBA" id="ARBA00022741"/>
    </source>
</evidence>
<evidence type="ECO:0000313" key="5">
    <source>
        <dbReference type="Proteomes" id="UP000069940"/>
    </source>
</evidence>
<evidence type="ECO:0000256" key="1">
    <source>
        <dbReference type="ARBA" id="ARBA00004496"/>
    </source>
</evidence>